<evidence type="ECO:0000313" key="4">
    <source>
        <dbReference type="EMBL" id="GMT29448.1"/>
    </source>
</evidence>
<sequence>PAMVKQVNQTDLSLLLDSPSPLVIEFFAAWCGPCKMMAPKFEKLAIEFPNVNCVKVDIDEQEALASKYEVNMMPTFVFFKDGKEIHRIEGTKEENLRTQFSLLQ</sequence>
<dbReference type="PRINTS" id="PR00421">
    <property type="entry name" value="THIOREDOXIN"/>
</dbReference>
<feature type="disulfide bond" description="Redox-active" evidence="2">
    <location>
        <begin position="31"/>
        <end position="34"/>
    </location>
</feature>
<keyword evidence="2" id="KW-0676">Redox-active center</keyword>
<name>A0AAV5WD52_9BILA</name>
<dbReference type="PIRSF" id="PIRSF000077">
    <property type="entry name" value="Thioredoxin"/>
    <property type="match status" value="1"/>
</dbReference>
<evidence type="ECO:0000256" key="2">
    <source>
        <dbReference type="PIRSR" id="PIRSR000077-4"/>
    </source>
</evidence>
<dbReference type="PANTHER" id="PTHR46115">
    <property type="entry name" value="THIOREDOXIN-LIKE PROTEIN 1"/>
    <property type="match status" value="1"/>
</dbReference>
<dbReference type="Pfam" id="PF00085">
    <property type="entry name" value="Thioredoxin"/>
    <property type="match status" value="1"/>
</dbReference>
<evidence type="ECO:0000313" key="5">
    <source>
        <dbReference type="Proteomes" id="UP001432322"/>
    </source>
</evidence>
<proteinExistence type="predicted"/>
<dbReference type="FunFam" id="3.40.30.10:FF:000245">
    <property type="entry name" value="Thioredoxin"/>
    <property type="match status" value="1"/>
</dbReference>
<organism evidence="4 5">
    <name type="scientific">Pristionchus fissidentatus</name>
    <dbReference type="NCBI Taxonomy" id="1538716"/>
    <lineage>
        <taxon>Eukaryota</taxon>
        <taxon>Metazoa</taxon>
        <taxon>Ecdysozoa</taxon>
        <taxon>Nematoda</taxon>
        <taxon>Chromadorea</taxon>
        <taxon>Rhabditida</taxon>
        <taxon>Rhabditina</taxon>
        <taxon>Diplogasteromorpha</taxon>
        <taxon>Diplogasteroidea</taxon>
        <taxon>Neodiplogasteridae</taxon>
        <taxon>Pristionchus</taxon>
    </lineage>
</organism>
<accession>A0AAV5WD52</accession>
<dbReference type="InterPro" id="IPR017937">
    <property type="entry name" value="Thioredoxin_CS"/>
</dbReference>
<feature type="domain" description="Thioredoxin" evidence="3">
    <location>
        <begin position="1"/>
        <end position="104"/>
    </location>
</feature>
<protein>
    <recommendedName>
        <fullName evidence="3">Thioredoxin domain-containing protein</fullName>
    </recommendedName>
</protein>
<dbReference type="GO" id="GO:0015035">
    <property type="term" value="F:protein-disulfide reductase activity"/>
    <property type="evidence" value="ECO:0007669"/>
    <property type="project" value="InterPro"/>
</dbReference>
<comment type="caution">
    <text evidence="4">The sequence shown here is derived from an EMBL/GenBank/DDBJ whole genome shotgun (WGS) entry which is preliminary data.</text>
</comment>
<evidence type="ECO:0000259" key="3">
    <source>
        <dbReference type="PROSITE" id="PS51352"/>
    </source>
</evidence>
<dbReference type="SUPFAM" id="SSF52833">
    <property type="entry name" value="Thioredoxin-like"/>
    <property type="match status" value="1"/>
</dbReference>
<dbReference type="InterPro" id="IPR013766">
    <property type="entry name" value="Thioredoxin_domain"/>
</dbReference>
<keyword evidence="5" id="KW-1185">Reference proteome</keyword>
<dbReference type="InterPro" id="IPR036249">
    <property type="entry name" value="Thioredoxin-like_sf"/>
</dbReference>
<reference evidence="4" key="1">
    <citation type="submission" date="2023-10" db="EMBL/GenBank/DDBJ databases">
        <title>Genome assembly of Pristionchus species.</title>
        <authorList>
            <person name="Yoshida K."/>
            <person name="Sommer R.J."/>
        </authorList>
    </citation>
    <scope>NUCLEOTIDE SEQUENCE</scope>
    <source>
        <strain evidence="4">RS5133</strain>
    </source>
</reference>
<dbReference type="Proteomes" id="UP001432322">
    <property type="component" value="Unassembled WGS sequence"/>
</dbReference>
<evidence type="ECO:0000256" key="1">
    <source>
        <dbReference type="ARBA" id="ARBA00023157"/>
    </source>
</evidence>
<feature type="non-terminal residue" evidence="4">
    <location>
        <position position="1"/>
    </location>
</feature>
<keyword evidence="1 2" id="KW-1015">Disulfide bond</keyword>
<dbReference type="PROSITE" id="PS51352">
    <property type="entry name" value="THIOREDOXIN_2"/>
    <property type="match status" value="1"/>
</dbReference>
<dbReference type="CDD" id="cd02947">
    <property type="entry name" value="TRX_family"/>
    <property type="match status" value="1"/>
</dbReference>
<dbReference type="Gene3D" id="3.40.30.10">
    <property type="entry name" value="Glutaredoxin"/>
    <property type="match status" value="1"/>
</dbReference>
<gene>
    <name evidence="4" type="ORF">PFISCL1PPCAC_20745</name>
</gene>
<dbReference type="EMBL" id="BTSY01000005">
    <property type="protein sequence ID" value="GMT29448.1"/>
    <property type="molecule type" value="Genomic_DNA"/>
</dbReference>
<dbReference type="InterPro" id="IPR005746">
    <property type="entry name" value="Thioredoxin"/>
</dbReference>
<dbReference type="AlphaFoldDB" id="A0AAV5WD52"/>
<dbReference type="PROSITE" id="PS00194">
    <property type="entry name" value="THIOREDOXIN_1"/>
    <property type="match status" value="1"/>
</dbReference>